<dbReference type="PANTHER" id="PTHR11079">
    <property type="entry name" value="CYTOSINE DEAMINASE FAMILY MEMBER"/>
    <property type="match status" value="1"/>
</dbReference>
<dbReference type="GO" id="GO:0052717">
    <property type="term" value="F:tRNA-specific adenosine-34 deaminase activity"/>
    <property type="evidence" value="ECO:0007669"/>
    <property type="project" value="UniProtKB-EC"/>
</dbReference>
<dbReference type="HAMAP" id="MF_00972">
    <property type="entry name" value="tRNA_aden_deaminase"/>
    <property type="match status" value="1"/>
</dbReference>
<evidence type="ECO:0000256" key="8">
    <source>
        <dbReference type="HAMAP-Rule" id="MF_00972"/>
    </source>
</evidence>
<feature type="binding site" evidence="8">
    <location>
        <position position="92"/>
    </location>
    <ligand>
        <name>Zn(2+)</name>
        <dbReference type="ChEBI" id="CHEBI:29105"/>
        <note>catalytic</note>
    </ligand>
</feature>
<feature type="active site" description="Proton donor" evidence="8">
    <location>
        <position position="64"/>
    </location>
</feature>
<feature type="binding site" evidence="8">
    <location>
        <position position="95"/>
    </location>
    <ligand>
        <name>Zn(2+)</name>
        <dbReference type="ChEBI" id="CHEBI:29105"/>
        <note>catalytic</note>
    </ligand>
</feature>
<reference evidence="11" key="1">
    <citation type="journal article" date="2019" name="Int. J. Syst. Evol. Microbiol.">
        <title>The Global Catalogue of Microorganisms (GCM) 10K type strain sequencing project: providing services to taxonomists for standard genome sequencing and annotation.</title>
        <authorList>
            <consortium name="The Broad Institute Genomics Platform"/>
            <consortium name="The Broad Institute Genome Sequencing Center for Infectious Disease"/>
            <person name="Wu L."/>
            <person name="Ma J."/>
        </authorList>
    </citation>
    <scope>NUCLEOTIDE SEQUENCE [LARGE SCALE GENOMIC DNA]</scope>
    <source>
        <strain evidence="11">KCTC 42424</strain>
    </source>
</reference>
<dbReference type="Pfam" id="PF14437">
    <property type="entry name" value="MafB19-deam"/>
    <property type="match status" value="1"/>
</dbReference>
<comment type="function">
    <text evidence="8">Catalyzes the deamination of adenosine to inosine at the wobble position 34 of tRNA(Arg2).</text>
</comment>
<dbReference type="InterPro" id="IPR028883">
    <property type="entry name" value="tRNA_aden_deaminase"/>
</dbReference>
<comment type="catalytic activity">
    <reaction evidence="7 8">
        <text>adenosine(34) in tRNA + H2O + H(+) = inosine(34) in tRNA + NH4(+)</text>
        <dbReference type="Rhea" id="RHEA:43168"/>
        <dbReference type="Rhea" id="RHEA-COMP:10373"/>
        <dbReference type="Rhea" id="RHEA-COMP:10374"/>
        <dbReference type="ChEBI" id="CHEBI:15377"/>
        <dbReference type="ChEBI" id="CHEBI:15378"/>
        <dbReference type="ChEBI" id="CHEBI:28938"/>
        <dbReference type="ChEBI" id="CHEBI:74411"/>
        <dbReference type="ChEBI" id="CHEBI:82852"/>
        <dbReference type="EC" id="3.5.4.33"/>
    </reaction>
</comment>
<proteinExistence type="inferred from homology"/>
<name>A0ABV7VNF9_9GAMM</name>
<evidence type="ECO:0000256" key="5">
    <source>
        <dbReference type="ARBA" id="ARBA00022801"/>
    </source>
</evidence>
<dbReference type="InterPro" id="IPR016192">
    <property type="entry name" value="APOBEC/CMP_deaminase_Zn-bd"/>
</dbReference>
<dbReference type="PROSITE" id="PS00903">
    <property type="entry name" value="CYT_DCMP_DEAMINASES_1"/>
    <property type="match status" value="1"/>
</dbReference>
<dbReference type="Gene3D" id="3.40.140.10">
    <property type="entry name" value="Cytidine Deaminase, domain 2"/>
    <property type="match status" value="1"/>
</dbReference>
<dbReference type="EC" id="3.5.4.33" evidence="8"/>
<feature type="domain" description="CMP/dCMP-type deaminase" evidence="9">
    <location>
        <begin position="11"/>
        <end position="120"/>
    </location>
</feature>
<dbReference type="RefSeq" id="WP_376864610.1">
    <property type="nucleotide sequence ID" value="NZ_JBHRYB010000001.1"/>
</dbReference>
<evidence type="ECO:0000256" key="6">
    <source>
        <dbReference type="ARBA" id="ARBA00022833"/>
    </source>
</evidence>
<dbReference type="PROSITE" id="PS51747">
    <property type="entry name" value="CYT_DCMP_DEAMINASES_2"/>
    <property type="match status" value="1"/>
</dbReference>
<keyword evidence="6 8" id="KW-0862">Zinc</keyword>
<comment type="similarity">
    <text evidence="1">Belongs to the cytidine and deoxycytidylate deaminase family. ADAT2 subfamily.</text>
</comment>
<keyword evidence="11" id="KW-1185">Reference proteome</keyword>
<evidence type="ECO:0000259" key="9">
    <source>
        <dbReference type="PROSITE" id="PS51747"/>
    </source>
</evidence>
<accession>A0ABV7VNF9</accession>
<dbReference type="NCBIfam" id="NF008113">
    <property type="entry name" value="PRK10860.1"/>
    <property type="match status" value="1"/>
</dbReference>
<dbReference type="InterPro" id="IPR002125">
    <property type="entry name" value="CMP_dCMP_dom"/>
</dbReference>
<evidence type="ECO:0000256" key="2">
    <source>
        <dbReference type="ARBA" id="ARBA00011738"/>
    </source>
</evidence>
<protein>
    <recommendedName>
        <fullName evidence="8">tRNA-specific adenosine deaminase</fullName>
        <ecNumber evidence="8">3.5.4.33</ecNumber>
    </recommendedName>
</protein>
<feature type="binding site" evidence="8">
    <location>
        <position position="62"/>
    </location>
    <ligand>
        <name>Zn(2+)</name>
        <dbReference type="ChEBI" id="CHEBI:29105"/>
        <note>catalytic</note>
    </ligand>
</feature>
<keyword evidence="5 8" id="KW-0378">Hydrolase</keyword>
<evidence type="ECO:0000256" key="1">
    <source>
        <dbReference type="ARBA" id="ARBA00010669"/>
    </source>
</evidence>
<evidence type="ECO:0000313" key="10">
    <source>
        <dbReference type="EMBL" id="MFC3679014.1"/>
    </source>
</evidence>
<organism evidence="10 11">
    <name type="scientific">Bacterioplanoides pacificum</name>
    <dbReference type="NCBI Taxonomy" id="1171596"/>
    <lineage>
        <taxon>Bacteria</taxon>
        <taxon>Pseudomonadati</taxon>
        <taxon>Pseudomonadota</taxon>
        <taxon>Gammaproteobacteria</taxon>
        <taxon>Oceanospirillales</taxon>
        <taxon>Oceanospirillaceae</taxon>
        <taxon>Bacterioplanoides</taxon>
    </lineage>
</organism>
<dbReference type="EMBL" id="JBHRYB010000001">
    <property type="protein sequence ID" value="MFC3679014.1"/>
    <property type="molecule type" value="Genomic_DNA"/>
</dbReference>
<comment type="cofactor">
    <cofactor evidence="8">
        <name>Zn(2+)</name>
        <dbReference type="ChEBI" id="CHEBI:29105"/>
    </cofactor>
    <text evidence="8">Binds 1 zinc ion per subunit.</text>
</comment>
<dbReference type="Proteomes" id="UP001595722">
    <property type="component" value="Unassembled WGS sequence"/>
</dbReference>
<evidence type="ECO:0000256" key="7">
    <source>
        <dbReference type="ARBA" id="ARBA00048045"/>
    </source>
</evidence>
<gene>
    <name evidence="8 10" type="primary">tadA</name>
    <name evidence="10" type="ORF">ACFOMG_02660</name>
</gene>
<keyword evidence="3 8" id="KW-0819">tRNA processing</keyword>
<dbReference type="InterPro" id="IPR016193">
    <property type="entry name" value="Cytidine_deaminase-like"/>
</dbReference>
<dbReference type="SUPFAM" id="SSF53927">
    <property type="entry name" value="Cytidine deaminase-like"/>
    <property type="match status" value="1"/>
</dbReference>
<dbReference type="InterPro" id="IPR058535">
    <property type="entry name" value="MafB19-deam"/>
</dbReference>
<evidence type="ECO:0000313" key="11">
    <source>
        <dbReference type="Proteomes" id="UP001595722"/>
    </source>
</evidence>
<evidence type="ECO:0000256" key="4">
    <source>
        <dbReference type="ARBA" id="ARBA00022723"/>
    </source>
</evidence>
<evidence type="ECO:0000256" key="3">
    <source>
        <dbReference type="ARBA" id="ARBA00022694"/>
    </source>
</evidence>
<keyword evidence="4 8" id="KW-0479">Metal-binding</keyword>
<comment type="caution">
    <text evidence="10">The sequence shown here is derived from an EMBL/GenBank/DDBJ whole genome shotgun (WGS) entry which is preliminary data.</text>
</comment>
<comment type="subunit">
    <text evidence="2 8">Homodimer.</text>
</comment>
<sequence length="172" mass="18502">MALETHLSGNDDDHLFMQQALAQAQLAFAAGEVPVGAVVVLDGEVIGRGYNQPITSLDPSAHAEMVALRDAAKTIGNYRLSGATLYVTVEPCSMCSGLLVHSRIQRLVYGTTEPKAGAVESAIQLLDQPFLNHTIERRGGVLAESCSAIMSEFFAQRRAAKKRLKQNTPPPQ</sequence>
<dbReference type="CDD" id="cd01285">
    <property type="entry name" value="nucleoside_deaminase"/>
    <property type="match status" value="1"/>
</dbReference>
<dbReference type="PANTHER" id="PTHR11079:SF202">
    <property type="entry name" value="TRNA-SPECIFIC ADENOSINE DEAMINASE"/>
    <property type="match status" value="1"/>
</dbReference>